<dbReference type="Proteomes" id="UP000054408">
    <property type="component" value="Unassembled WGS sequence"/>
</dbReference>
<sequence>MLRGVLIVCASSGKLLFSHAATAGFGLPPALAPPGQGGEHSLAGLIFAFFLNSCNSLAAASSRDCPPHLVMTLPASATKMVLATLSHQDLPSPLLVALLLDSALVSSGTDADGSGFLVSSLASSLVDAFARKVARRLTRGHSLVACATASTAWLRAWIATDLPVVVGKLLVVAARTPWMWIYLARATDDAEHSASDSVYHAMVPSEAPPMLAPYTVFAAPDESPSIGTQMRAALAACCGCCCRSTKAGRVVDASDDDCNPKGQEGCDVDADASSHPRRVFALPVSSVLVAERPEAGTRYALAGSSLAKLAPELLTKLSPDPDLLGRYQRQRVSVNVSLSPSVGDIDNSGEGGTSSSGFELDVDVACLSSRILVGIPTRDAASLGETLLPEAALRVLEGYLELLEGSRLEPDAVATAVASVVECGAD</sequence>
<dbReference type="GeneID" id="25563016"/>
<proteinExistence type="predicted"/>
<dbReference type="RefSeq" id="XP_013760246.1">
    <property type="nucleotide sequence ID" value="XM_013904792.1"/>
</dbReference>
<organism evidence="1 2">
    <name type="scientific">Thecamonas trahens ATCC 50062</name>
    <dbReference type="NCBI Taxonomy" id="461836"/>
    <lineage>
        <taxon>Eukaryota</taxon>
        <taxon>Apusozoa</taxon>
        <taxon>Apusomonadida</taxon>
        <taxon>Apusomonadidae</taxon>
        <taxon>Thecamonas</taxon>
    </lineage>
</organism>
<dbReference type="EMBL" id="GL349444">
    <property type="protein sequence ID" value="KNC46975.1"/>
    <property type="molecule type" value="Genomic_DNA"/>
</dbReference>
<protein>
    <submittedName>
        <fullName evidence="1">Uncharacterized protein</fullName>
    </submittedName>
</protein>
<evidence type="ECO:0000313" key="1">
    <source>
        <dbReference type="EMBL" id="KNC46975.1"/>
    </source>
</evidence>
<keyword evidence="2" id="KW-1185">Reference proteome</keyword>
<gene>
    <name evidence="1" type="ORF">AMSG_03408</name>
</gene>
<evidence type="ECO:0000313" key="2">
    <source>
        <dbReference type="Proteomes" id="UP000054408"/>
    </source>
</evidence>
<accession>A0A0L0D400</accession>
<name>A0A0L0D400_THETB</name>
<dbReference type="AlphaFoldDB" id="A0A0L0D400"/>
<reference evidence="1 2" key="1">
    <citation type="submission" date="2010-05" db="EMBL/GenBank/DDBJ databases">
        <title>The Genome Sequence of Thecamonas trahens ATCC 50062.</title>
        <authorList>
            <consortium name="The Broad Institute Genome Sequencing Platform"/>
            <person name="Russ C."/>
            <person name="Cuomo C."/>
            <person name="Shea T."/>
            <person name="Young S.K."/>
            <person name="Zeng Q."/>
            <person name="Koehrsen M."/>
            <person name="Haas B."/>
            <person name="Borodovsky M."/>
            <person name="Guigo R."/>
            <person name="Alvarado L."/>
            <person name="Berlin A."/>
            <person name="Bochicchio J."/>
            <person name="Borenstein D."/>
            <person name="Chapman S."/>
            <person name="Chen Z."/>
            <person name="Freedman E."/>
            <person name="Gellesch M."/>
            <person name="Goldberg J."/>
            <person name="Griggs A."/>
            <person name="Gujja S."/>
            <person name="Heilman E."/>
            <person name="Heiman D."/>
            <person name="Hepburn T."/>
            <person name="Howarth C."/>
            <person name="Jen D."/>
            <person name="Larson L."/>
            <person name="Mehta T."/>
            <person name="Park D."/>
            <person name="Pearson M."/>
            <person name="Roberts A."/>
            <person name="Saif S."/>
            <person name="Shenoy N."/>
            <person name="Sisk P."/>
            <person name="Stolte C."/>
            <person name="Sykes S."/>
            <person name="Thomson T."/>
            <person name="Walk T."/>
            <person name="White J."/>
            <person name="Yandava C."/>
            <person name="Burger G."/>
            <person name="Gray M.W."/>
            <person name="Holland P.W.H."/>
            <person name="King N."/>
            <person name="Lang F.B.F."/>
            <person name="Roger A.J."/>
            <person name="Ruiz-Trillo I."/>
            <person name="Lander E."/>
            <person name="Nusbaum C."/>
        </authorList>
    </citation>
    <scope>NUCLEOTIDE SEQUENCE [LARGE SCALE GENOMIC DNA]</scope>
    <source>
        <strain evidence="1 2">ATCC 50062</strain>
    </source>
</reference>